<comment type="caution">
    <text evidence="5">The sequence shown here is derived from an EMBL/GenBank/DDBJ whole genome shotgun (WGS) entry which is preliminary data.</text>
</comment>
<dbReference type="GO" id="GO:0005829">
    <property type="term" value="C:cytosol"/>
    <property type="evidence" value="ECO:0007669"/>
    <property type="project" value="TreeGrafter"/>
</dbReference>
<dbReference type="InterPro" id="IPR014030">
    <property type="entry name" value="Ketoacyl_synth_N"/>
</dbReference>
<dbReference type="InterPro" id="IPR000794">
    <property type="entry name" value="Beta-ketoacyl_synthase"/>
</dbReference>
<dbReference type="PANTHER" id="PTHR11712">
    <property type="entry name" value="POLYKETIDE SYNTHASE-RELATED"/>
    <property type="match status" value="1"/>
</dbReference>
<name>A0A8J3IVQ8_9CHLR</name>
<evidence type="ECO:0000256" key="2">
    <source>
        <dbReference type="ARBA" id="ARBA00022679"/>
    </source>
</evidence>
<dbReference type="PROSITE" id="PS52004">
    <property type="entry name" value="KS3_2"/>
    <property type="match status" value="1"/>
</dbReference>
<keyword evidence="2 3" id="KW-0808">Transferase</keyword>
<dbReference type="AlphaFoldDB" id="A0A8J3IVQ8"/>
<evidence type="ECO:0000313" key="5">
    <source>
        <dbReference type="EMBL" id="GHO98734.1"/>
    </source>
</evidence>
<evidence type="ECO:0000259" key="4">
    <source>
        <dbReference type="PROSITE" id="PS52004"/>
    </source>
</evidence>
<keyword evidence="6" id="KW-1185">Reference proteome</keyword>
<dbReference type="PROSITE" id="PS00606">
    <property type="entry name" value="KS3_1"/>
    <property type="match status" value="1"/>
</dbReference>
<dbReference type="Proteomes" id="UP000597444">
    <property type="component" value="Unassembled WGS sequence"/>
</dbReference>
<dbReference type="Gene3D" id="3.40.47.10">
    <property type="match status" value="1"/>
</dbReference>
<dbReference type="GO" id="GO:0004315">
    <property type="term" value="F:3-oxoacyl-[acyl-carrier-protein] synthase activity"/>
    <property type="evidence" value="ECO:0007669"/>
    <property type="project" value="InterPro"/>
</dbReference>
<dbReference type="InterPro" id="IPR014031">
    <property type="entry name" value="Ketoacyl_synth_C"/>
</dbReference>
<dbReference type="PANTHER" id="PTHR11712:SF336">
    <property type="entry name" value="3-OXOACYL-[ACYL-CARRIER-PROTEIN] SYNTHASE, MITOCHONDRIAL"/>
    <property type="match status" value="1"/>
</dbReference>
<proteinExistence type="inferred from homology"/>
<gene>
    <name evidence="5" type="primary">fabF</name>
    <name evidence="5" type="ORF">KSF_087820</name>
</gene>
<evidence type="ECO:0000256" key="3">
    <source>
        <dbReference type="RuleBase" id="RU003694"/>
    </source>
</evidence>
<accession>A0A8J3IVQ8</accession>
<evidence type="ECO:0000313" key="6">
    <source>
        <dbReference type="Proteomes" id="UP000597444"/>
    </source>
</evidence>
<dbReference type="InterPro" id="IPR016039">
    <property type="entry name" value="Thiolase-like"/>
</dbReference>
<evidence type="ECO:0000256" key="1">
    <source>
        <dbReference type="ARBA" id="ARBA00008467"/>
    </source>
</evidence>
<protein>
    <submittedName>
        <fullName evidence="5">3-oxoacyl-[acyl-carrier-protein] synthase 2</fullName>
    </submittedName>
</protein>
<dbReference type="GO" id="GO:0006633">
    <property type="term" value="P:fatty acid biosynthetic process"/>
    <property type="evidence" value="ECO:0007669"/>
    <property type="project" value="InterPro"/>
</dbReference>
<organism evidence="5 6">
    <name type="scientific">Reticulibacter mediterranei</name>
    <dbReference type="NCBI Taxonomy" id="2778369"/>
    <lineage>
        <taxon>Bacteria</taxon>
        <taxon>Bacillati</taxon>
        <taxon>Chloroflexota</taxon>
        <taxon>Ktedonobacteria</taxon>
        <taxon>Ktedonobacterales</taxon>
        <taxon>Reticulibacteraceae</taxon>
        <taxon>Reticulibacter</taxon>
    </lineage>
</organism>
<dbReference type="SUPFAM" id="SSF53901">
    <property type="entry name" value="Thiolase-like"/>
    <property type="match status" value="2"/>
</dbReference>
<reference evidence="5" key="1">
    <citation type="submission" date="2020-10" db="EMBL/GenBank/DDBJ databases">
        <title>Taxonomic study of unclassified bacteria belonging to the class Ktedonobacteria.</title>
        <authorList>
            <person name="Yabe S."/>
            <person name="Wang C.M."/>
            <person name="Zheng Y."/>
            <person name="Sakai Y."/>
            <person name="Cavaletti L."/>
            <person name="Monciardini P."/>
            <person name="Donadio S."/>
        </authorList>
    </citation>
    <scope>NUCLEOTIDE SEQUENCE</scope>
    <source>
        <strain evidence="5">ID150040</strain>
    </source>
</reference>
<dbReference type="InterPro" id="IPR020841">
    <property type="entry name" value="PKS_Beta-ketoAc_synthase_dom"/>
</dbReference>
<feature type="domain" description="Ketosynthase family 3 (KS3)" evidence="4">
    <location>
        <begin position="1"/>
        <end position="424"/>
    </location>
</feature>
<dbReference type="CDD" id="cd00834">
    <property type="entry name" value="KAS_I_II"/>
    <property type="match status" value="1"/>
</dbReference>
<dbReference type="InterPro" id="IPR018201">
    <property type="entry name" value="Ketoacyl_synth_AS"/>
</dbReference>
<comment type="similarity">
    <text evidence="1 3">Belongs to the thiolase-like superfamily. Beta-ketoacyl-ACP synthases family.</text>
</comment>
<dbReference type="EMBL" id="BNJK01000002">
    <property type="protein sequence ID" value="GHO98734.1"/>
    <property type="molecule type" value="Genomic_DNA"/>
</dbReference>
<dbReference type="Pfam" id="PF00109">
    <property type="entry name" value="ketoacyl-synt"/>
    <property type="match status" value="1"/>
</dbReference>
<dbReference type="RefSeq" id="WP_220209431.1">
    <property type="nucleotide sequence ID" value="NZ_BNJK01000002.1"/>
</dbReference>
<dbReference type="Pfam" id="PF02801">
    <property type="entry name" value="Ketoacyl-synt_C"/>
    <property type="match status" value="1"/>
</dbReference>
<sequence length="429" mass="46181">MRRVVITGMGVVSPLGNTVDDFWEGLVAGRSGVKSLKDITHSDLFEHLGSEFASQVIAEVEQFDEAQQLPEPIRQRDRCVQFAVSAALQAVHDAQLEGASAIMRDNWGIAFTTAIGAAHTTEASYCLATHNGTQALDPEKIPPAFYLDWLYHTPAMMLAHLLEVHGPCDTITAACASGVDVIGHAYEMIQDDEATLMLAVASEAPMSPTRYGGCDIIRCLARGFNDQPHRASRPFDKMRSGFVMGEGAGAFLLEERDHAIARGAPIYAEITGFGLTSNATHMISLKPTTSPHLTRAIHQAMNEAGITPEAIHYINPHASSTNQNDQTETRAIKGALGHHAYEVPLSSTKSELGHGLSAAGFFGAIVATLSLTRGMIHPTINYEEPDPLCDLDYVPNHARPFTGTNALVITSGFSGTHATLVMQKAERSV</sequence>
<dbReference type="SMART" id="SM00825">
    <property type="entry name" value="PKS_KS"/>
    <property type="match status" value="1"/>
</dbReference>